<evidence type="ECO:0000313" key="9">
    <source>
        <dbReference type="Ensembl" id="ENSOGAP00000016502.1"/>
    </source>
</evidence>
<dbReference type="Gene3D" id="3.40.1620.30">
    <property type="entry name" value="ERCC4, Mus81-Eme1 complex, nuclease domain, subdomain 1"/>
    <property type="match status" value="1"/>
</dbReference>
<evidence type="ECO:0000256" key="3">
    <source>
        <dbReference type="ARBA" id="ARBA00022763"/>
    </source>
</evidence>
<evidence type="ECO:0000256" key="2">
    <source>
        <dbReference type="ARBA" id="ARBA00005313"/>
    </source>
</evidence>
<dbReference type="FunFam" id="4.10.800.30:FF:000002">
    <property type="entry name" value="Essential meiotic structure-specific endonuclease 1"/>
    <property type="match status" value="1"/>
</dbReference>
<dbReference type="EMBL" id="AAQR03149095">
    <property type="status" value="NOT_ANNOTATED_CDS"/>
    <property type="molecule type" value="Genomic_DNA"/>
</dbReference>
<dbReference type="HOGENOM" id="CLU_034099_2_0_1"/>
<keyword evidence="3" id="KW-0227">DNA damage</keyword>
<evidence type="ECO:0000256" key="1">
    <source>
        <dbReference type="ARBA" id="ARBA00004123"/>
    </source>
</evidence>
<reference evidence="9" key="3">
    <citation type="submission" date="2025-09" db="UniProtKB">
        <authorList>
            <consortium name="Ensembl"/>
        </authorList>
    </citation>
    <scope>IDENTIFICATION</scope>
</reference>
<feature type="region of interest" description="Disordered" evidence="7">
    <location>
        <begin position="108"/>
        <end position="146"/>
    </location>
</feature>
<dbReference type="GO" id="GO:0000712">
    <property type="term" value="P:resolution of meiotic recombination intermediates"/>
    <property type="evidence" value="ECO:0007669"/>
    <property type="project" value="TreeGrafter"/>
</dbReference>
<feature type="region of interest" description="Disordered" evidence="7">
    <location>
        <begin position="20"/>
        <end position="67"/>
    </location>
</feature>
<dbReference type="Pfam" id="PF21292">
    <property type="entry name" value="EME1-MUS81_C"/>
    <property type="match status" value="1"/>
</dbReference>
<keyword evidence="4" id="KW-0233">DNA recombination</keyword>
<dbReference type="Gene3D" id="4.10.800.30">
    <property type="entry name" value="ERCC4, Mus81-Eme1 complex, nuclease domain, subdomain 2"/>
    <property type="match status" value="1"/>
</dbReference>
<reference evidence="9" key="2">
    <citation type="submission" date="2025-08" db="UniProtKB">
        <authorList>
            <consortium name="Ensembl"/>
        </authorList>
    </citation>
    <scope>IDENTIFICATION</scope>
</reference>
<dbReference type="eggNOG" id="ENOG502R8ER">
    <property type="taxonomic scope" value="Eukaryota"/>
</dbReference>
<accession>H0XK62</accession>
<dbReference type="GO" id="GO:0003677">
    <property type="term" value="F:DNA binding"/>
    <property type="evidence" value="ECO:0007669"/>
    <property type="project" value="InterPro"/>
</dbReference>
<organism evidence="9 10">
    <name type="scientific">Otolemur garnettii</name>
    <name type="common">Small-eared galago</name>
    <name type="synonym">Garnett's greater bushbaby</name>
    <dbReference type="NCBI Taxonomy" id="30611"/>
    <lineage>
        <taxon>Eukaryota</taxon>
        <taxon>Metazoa</taxon>
        <taxon>Chordata</taxon>
        <taxon>Craniata</taxon>
        <taxon>Vertebrata</taxon>
        <taxon>Euteleostomi</taxon>
        <taxon>Mammalia</taxon>
        <taxon>Eutheria</taxon>
        <taxon>Euarchontoglires</taxon>
        <taxon>Primates</taxon>
        <taxon>Strepsirrhini</taxon>
        <taxon>Lorisiformes</taxon>
        <taxon>Galagidae</taxon>
        <taxon>Otolemur</taxon>
    </lineage>
</organism>
<name>H0XK62_OTOGA</name>
<evidence type="ECO:0000313" key="10">
    <source>
        <dbReference type="Proteomes" id="UP000005225"/>
    </source>
</evidence>
<keyword evidence="6" id="KW-0539">Nucleus</keyword>
<dbReference type="Gene3D" id="1.10.150.670">
    <property type="entry name" value="Crossover junction endonuclease EME1, DNA-binding domain"/>
    <property type="match status" value="1"/>
</dbReference>
<dbReference type="InterPro" id="IPR043086">
    <property type="entry name" value="EME1_nucdom_sub1"/>
</dbReference>
<dbReference type="GO" id="GO:0006302">
    <property type="term" value="P:double-strand break repair"/>
    <property type="evidence" value="ECO:0007669"/>
    <property type="project" value="TreeGrafter"/>
</dbReference>
<dbReference type="Proteomes" id="UP000005225">
    <property type="component" value="Unassembled WGS sequence"/>
</dbReference>
<dbReference type="GeneTree" id="ENSGT00530000063937"/>
<feature type="domain" description="ERCC4" evidence="8">
    <location>
        <begin position="230"/>
        <end position="487"/>
    </location>
</feature>
<evidence type="ECO:0000256" key="4">
    <source>
        <dbReference type="ARBA" id="ARBA00023172"/>
    </source>
</evidence>
<dbReference type="Pfam" id="PF02732">
    <property type="entry name" value="ERCC4"/>
    <property type="match status" value="1"/>
</dbReference>
<comment type="similarity">
    <text evidence="2">Belongs to the EME1/MMS4 family.</text>
</comment>
<dbReference type="PANTHER" id="PTHR21077">
    <property type="entry name" value="EME1 PROTEIN"/>
    <property type="match status" value="1"/>
</dbReference>
<dbReference type="Ensembl" id="ENSOGAT00000024368.1">
    <property type="protein sequence ID" value="ENSOGAP00000016502.1"/>
    <property type="gene ID" value="ENSOGAG00000028266.1"/>
</dbReference>
<dbReference type="InParanoid" id="H0XK62"/>
<feature type="compositionally biased region" description="Basic and acidic residues" evidence="7">
    <location>
        <begin position="351"/>
        <end position="365"/>
    </location>
</feature>
<dbReference type="PANTHER" id="PTHR21077:SF7">
    <property type="entry name" value="CROSSOVER JUNCTION ENDONUCLEASE EME1"/>
    <property type="match status" value="1"/>
</dbReference>
<proteinExistence type="inferred from homology"/>
<sequence length="542" mass="60407">SESDSDELPTFAFFKRDPSSTNRKKIVVDTSDSEASPPSPVLKDSLPILNTAETVTQTEPGRALSSESKDGVVYIPLAERLTNFLTHKQLSPEDSSYLLKSILEHQNNEGASSNWRKDSFPKVPDIPRHDTPERRRSDNKDPILDNPCRQLPIYQSACPVQSNSLIVTKTNSDALPPQKKITHSQKVQGIGSQSCWQQEQASQKGITLRKVSLVNRVKSQRPEECLKHIIVVLDPVLLLQMEGGGQLLGASQSMGCCRVIEAQVVPCSITWRRRTGPSEFAEEEEQMVLLAEVFVSMIYNLKQSGQHTQKGKETLWGFVIDVTANTAGKALSLLIVDQEKCSSPQNPPGRKKQEVANKQAKEKQQLRQPKANVGSVGSRVDMEEALVDLQLHTKAQVKTVQSWKELAHSACSFTKAVAEAPFKKLRDETSFACVESDWARGVKVDCSGRGLALVWRGQIQQLNRVSLDMASALVDGYPSPLLVQAYQWCLSEQECQNWLANIQVHHGERCDIHLLPCWTRLSRHIYLQRTTIQPNLCLGSSD</sequence>
<keyword evidence="5" id="KW-0234">DNA repair</keyword>
<dbReference type="InterPro" id="IPR043087">
    <property type="entry name" value="Eme1_nucdom_sub2"/>
</dbReference>
<dbReference type="SMART" id="SM00891">
    <property type="entry name" value="ERCC4"/>
    <property type="match status" value="1"/>
</dbReference>
<dbReference type="STRING" id="30611.ENSOGAP00000016502"/>
<dbReference type="InterPro" id="IPR033310">
    <property type="entry name" value="Mms4/EME1/EME2"/>
</dbReference>
<evidence type="ECO:0000256" key="5">
    <source>
        <dbReference type="ARBA" id="ARBA00023204"/>
    </source>
</evidence>
<dbReference type="GO" id="GO:0048476">
    <property type="term" value="C:Holliday junction resolvase complex"/>
    <property type="evidence" value="ECO:0007669"/>
    <property type="project" value="InterPro"/>
</dbReference>
<evidence type="ECO:0000259" key="8">
    <source>
        <dbReference type="SMART" id="SM00891"/>
    </source>
</evidence>
<dbReference type="GO" id="GO:0005634">
    <property type="term" value="C:nucleus"/>
    <property type="evidence" value="ECO:0007669"/>
    <property type="project" value="UniProtKB-SubCell"/>
</dbReference>
<feature type="compositionally biased region" description="Basic and acidic residues" evidence="7">
    <location>
        <begin position="115"/>
        <end position="143"/>
    </location>
</feature>
<dbReference type="InterPro" id="IPR042530">
    <property type="entry name" value="EME1/EME2_C"/>
</dbReference>
<dbReference type="AlphaFoldDB" id="H0XK62"/>
<evidence type="ECO:0000256" key="7">
    <source>
        <dbReference type="SAM" id="MobiDB-lite"/>
    </source>
</evidence>
<protein>
    <recommendedName>
        <fullName evidence="8">ERCC4 domain-containing protein</fullName>
    </recommendedName>
</protein>
<feature type="region of interest" description="Disordered" evidence="7">
    <location>
        <begin position="341"/>
        <end position="376"/>
    </location>
</feature>
<dbReference type="InterPro" id="IPR006166">
    <property type="entry name" value="ERCC4_domain"/>
</dbReference>
<reference evidence="10" key="1">
    <citation type="submission" date="2011-03" db="EMBL/GenBank/DDBJ databases">
        <title>Version 3 of the genome sequence of Otolemur garnettii (Bushbaby).</title>
        <authorList>
            <consortium name="The Broad Institute Genome Sequencing Platform"/>
            <person name="Di Palma F."/>
            <person name="Johnson J."/>
            <person name="Lander E.S."/>
            <person name="Lindblad-Toh K."/>
            <person name="Jaffe D.B."/>
            <person name="Gnerre S."/>
            <person name="MacCallum I."/>
            <person name="Przybylski D."/>
            <person name="Ribeiro F.J."/>
            <person name="Burton J.N."/>
            <person name="Walker B.J."/>
            <person name="Sharpe T."/>
            <person name="Hall G."/>
        </authorList>
    </citation>
    <scope>NUCLEOTIDE SEQUENCE [LARGE SCALE GENOMIC DNA]</scope>
</reference>
<dbReference type="GO" id="GO:0031297">
    <property type="term" value="P:replication fork processing"/>
    <property type="evidence" value="ECO:0007669"/>
    <property type="project" value="TreeGrafter"/>
</dbReference>
<dbReference type="GO" id="GO:0031573">
    <property type="term" value="P:mitotic intra-S DNA damage checkpoint signaling"/>
    <property type="evidence" value="ECO:0007669"/>
    <property type="project" value="TreeGrafter"/>
</dbReference>
<dbReference type="GO" id="GO:0008821">
    <property type="term" value="F:crossover junction DNA endonuclease activity"/>
    <property type="evidence" value="ECO:0007669"/>
    <property type="project" value="TreeGrafter"/>
</dbReference>
<comment type="subcellular location">
    <subcellularLocation>
        <location evidence="1">Nucleus</location>
    </subcellularLocation>
</comment>
<keyword evidence="10" id="KW-1185">Reference proteome</keyword>
<dbReference type="FunFam" id="3.40.1620.30:FF:000001">
    <property type="entry name" value="Essential meiotic structure-specific endonuclease 1"/>
    <property type="match status" value="1"/>
</dbReference>
<evidence type="ECO:0000256" key="6">
    <source>
        <dbReference type="ARBA" id="ARBA00023242"/>
    </source>
</evidence>